<evidence type="ECO:0000313" key="3">
    <source>
        <dbReference type="Proteomes" id="UP001212997"/>
    </source>
</evidence>
<dbReference type="EMBL" id="JANAWD010000105">
    <property type="protein sequence ID" value="KAJ3486989.1"/>
    <property type="molecule type" value="Genomic_DNA"/>
</dbReference>
<evidence type="ECO:0008006" key="4">
    <source>
        <dbReference type="Google" id="ProtNLM"/>
    </source>
</evidence>
<protein>
    <recommendedName>
        <fullName evidence="4">Fungal-type protein kinase domain-containing protein</fullName>
    </recommendedName>
</protein>
<sequence>MGFLLNISENRLRILAASAGTTLPKYWILSSRTPPPITKYAIERLLQSDDGPDDTKIPSLTAPIVELEVDSVMIEHRGALFVIGSTGEGLLMAESVLDILKAIFDTLEIKGTPMFIARSVARRQVLGFPVTQAYRQMPLLGKRARRLYETVYGAEEYEHFCDDNQHIHGVPRPDPSHDVDEDDEGEEIEDGGDESSIDKEDKANRIRAAQQPMFRHKPEHDVESIFWVLFFTLIQANPSQTTKEVDNVSRSFYNQTLRYFRQHQIRDHAVCDGREFVLLSSKDEIKSMLHPELGSLAGMLIAMICQIAPEYGHLSGVLDPLHLHEAMRRILLNQIAKMEGNPIPLQPGNPRPGPQVHDAQPSSSV</sequence>
<accession>A0AAD5YKN6</accession>
<keyword evidence="3" id="KW-1185">Reference proteome</keyword>
<evidence type="ECO:0000313" key="2">
    <source>
        <dbReference type="EMBL" id="KAJ3486989.1"/>
    </source>
</evidence>
<feature type="region of interest" description="Disordered" evidence="1">
    <location>
        <begin position="341"/>
        <end position="365"/>
    </location>
</feature>
<reference evidence="2" key="1">
    <citation type="submission" date="2022-07" db="EMBL/GenBank/DDBJ databases">
        <title>Genome Sequence of Physisporinus lineatus.</title>
        <authorList>
            <person name="Buettner E."/>
        </authorList>
    </citation>
    <scope>NUCLEOTIDE SEQUENCE</scope>
    <source>
        <strain evidence="2">VT162</strain>
    </source>
</reference>
<gene>
    <name evidence="2" type="ORF">NLI96_g3853</name>
</gene>
<evidence type="ECO:0000256" key="1">
    <source>
        <dbReference type="SAM" id="MobiDB-lite"/>
    </source>
</evidence>
<proteinExistence type="predicted"/>
<feature type="region of interest" description="Disordered" evidence="1">
    <location>
        <begin position="164"/>
        <end position="201"/>
    </location>
</feature>
<dbReference type="AlphaFoldDB" id="A0AAD5YKN6"/>
<name>A0AAD5YKN6_9APHY</name>
<organism evidence="2 3">
    <name type="scientific">Meripilus lineatus</name>
    <dbReference type="NCBI Taxonomy" id="2056292"/>
    <lineage>
        <taxon>Eukaryota</taxon>
        <taxon>Fungi</taxon>
        <taxon>Dikarya</taxon>
        <taxon>Basidiomycota</taxon>
        <taxon>Agaricomycotina</taxon>
        <taxon>Agaricomycetes</taxon>
        <taxon>Polyporales</taxon>
        <taxon>Meripilaceae</taxon>
        <taxon>Meripilus</taxon>
    </lineage>
</organism>
<feature type="compositionally biased region" description="Pro residues" evidence="1">
    <location>
        <begin position="344"/>
        <end position="353"/>
    </location>
</feature>
<comment type="caution">
    <text evidence="2">The sequence shown here is derived from an EMBL/GenBank/DDBJ whole genome shotgun (WGS) entry which is preliminary data.</text>
</comment>
<dbReference type="Proteomes" id="UP001212997">
    <property type="component" value="Unassembled WGS sequence"/>
</dbReference>
<feature type="compositionally biased region" description="Acidic residues" evidence="1">
    <location>
        <begin position="179"/>
        <end position="195"/>
    </location>
</feature>